<protein>
    <recommendedName>
        <fullName evidence="3">Tc1-like transposase DDE domain-containing protein</fullName>
    </recommendedName>
</protein>
<evidence type="ECO:0000313" key="1">
    <source>
        <dbReference type="EMBL" id="GIX89219.1"/>
    </source>
</evidence>
<name>A0AAV4NZZ6_9ARAC</name>
<keyword evidence="2" id="KW-1185">Reference proteome</keyword>
<sequence length="36" mass="4147">MDDNVRSHRAVVVEEYLEGLGLSEWNGQLDLQTCIR</sequence>
<accession>A0AAV4NZZ6</accession>
<proteinExistence type="predicted"/>
<dbReference type="Proteomes" id="UP001054837">
    <property type="component" value="Unassembled WGS sequence"/>
</dbReference>
<comment type="caution">
    <text evidence="1">The sequence shown here is derived from an EMBL/GenBank/DDBJ whole genome shotgun (WGS) entry which is preliminary data.</text>
</comment>
<reference evidence="1 2" key="1">
    <citation type="submission" date="2021-06" db="EMBL/GenBank/DDBJ databases">
        <title>Caerostris darwini draft genome.</title>
        <authorList>
            <person name="Kono N."/>
            <person name="Arakawa K."/>
        </authorList>
    </citation>
    <scope>NUCLEOTIDE SEQUENCE [LARGE SCALE GENOMIC DNA]</scope>
</reference>
<gene>
    <name evidence="1" type="ORF">CDAR_70361</name>
</gene>
<feature type="non-terminal residue" evidence="1">
    <location>
        <position position="1"/>
    </location>
</feature>
<evidence type="ECO:0008006" key="3">
    <source>
        <dbReference type="Google" id="ProtNLM"/>
    </source>
</evidence>
<dbReference type="EMBL" id="BPLQ01002147">
    <property type="protein sequence ID" value="GIX89219.1"/>
    <property type="molecule type" value="Genomic_DNA"/>
</dbReference>
<evidence type="ECO:0000313" key="2">
    <source>
        <dbReference type="Proteomes" id="UP001054837"/>
    </source>
</evidence>
<dbReference type="AlphaFoldDB" id="A0AAV4NZZ6"/>
<organism evidence="1 2">
    <name type="scientific">Caerostris darwini</name>
    <dbReference type="NCBI Taxonomy" id="1538125"/>
    <lineage>
        <taxon>Eukaryota</taxon>
        <taxon>Metazoa</taxon>
        <taxon>Ecdysozoa</taxon>
        <taxon>Arthropoda</taxon>
        <taxon>Chelicerata</taxon>
        <taxon>Arachnida</taxon>
        <taxon>Araneae</taxon>
        <taxon>Araneomorphae</taxon>
        <taxon>Entelegynae</taxon>
        <taxon>Araneoidea</taxon>
        <taxon>Araneidae</taxon>
        <taxon>Caerostris</taxon>
    </lineage>
</organism>